<dbReference type="InterPro" id="IPR011990">
    <property type="entry name" value="TPR-like_helical_dom_sf"/>
</dbReference>
<dbReference type="Proteomes" id="UP000613160">
    <property type="component" value="Unassembled WGS sequence"/>
</dbReference>
<evidence type="ECO:0000313" key="1">
    <source>
        <dbReference type="EMBL" id="GGD11539.1"/>
    </source>
</evidence>
<accession>A0A916XUE3</accession>
<gene>
    <name evidence="1" type="ORF">GCM10011335_13150</name>
</gene>
<reference evidence="1" key="2">
    <citation type="submission" date="2020-09" db="EMBL/GenBank/DDBJ databases">
        <authorList>
            <person name="Sun Q."/>
            <person name="Zhou Y."/>
        </authorList>
    </citation>
    <scope>NUCLEOTIDE SEQUENCE</scope>
    <source>
        <strain evidence="1">CGMCC 1.15493</strain>
    </source>
</reference>
<evidence type="ECO:0000313" key="2">
    <source>
        <dbReference type="Proteomes" id="UP000613160"/>
    </source>
</evidence>
<keyword evidence="2" id="KW-1185">Reference proteome</keyword>
<dbReference type="RefSeq" id="WP_188849757.1">
    <property type="nucleotide sequence ID" value="NZ_BMJJ01000002.1"/>
</dbReference>
<dbReference type="AlphaFoldDB" id="A0A916XUE3"/>
<name>A0A916XUE3_9HYPH</name>
<comment type="caution">
    <text evidence="1">The sequence shown here is derived from an EMBL/GenBank/DDBJ whole genome shotgun (WGS) entry which is preliminary data.</text>
</comment>
<dbReference type="EMBL" id="BMJJ01000002">
    <property type="protein sequence ID" value="GGD11539.1"/>
    <property type="molecule type" value="Genomic_DNA"/>
</dbReference>
<proteinExistence type="predicted"/>
<dbReference type="Gene3D" id="1.25.40.10">
    <property type="entry name" value="Tetratricopeptide repeat domain"/>
    <property type="match status" value="1"/>
</dbReference>
<evidence type="ECO:0008006" key="3">
    <source>
        <dbReference type="Google" id="ProtNLM"/>
    </source>
</evidence>
<dbReference type="SUPFAM" id="SSF48452">
    <property type="entry name" value="TPR-like"/>
    <property type="match status" value="1"/>
</dbReference>
<organism evidence="1 2">
    <name type="scientific">Aureimonas glaciei</name>
    <dbReference type="NCBI Taxonomy" id="1776957"/>
    <lineage>
        <taxon>Bacteria</taxon>
        <taxon>Pseudomonadati</taxon>
        <taxon>Pseudomonadota</taxon>
        <taxon>Alphaproteobacteria</taxon>
        <taxon>Hyphomicrobiales</taxon>
        <taxon>Aurantimonadaceae</taxon>
        <taxon>Aureimonas</taxon>
    </lineage>
</organism>
<sequence>MGTAFLDSKTEFLPLGDVASDAASGASARTPGWALACLVALLALLVSGVAAAQTVPNVAPRVPAEQLPEIEAARARLFAEMMRDPANLDIAFRYADLSSRAGDLEAAIATLERMLIFAPGLPRLQLELGVLYYRLGAFETAQTYFDQALAAPSVPEEVRTKVAPYLAAIGEKSAVDSFSGTVTTGVRWQSNANAAPESRLVQTTLLTDPLLLDPSALSDDDVNGFVAGSFHYSRALAGQGDQFEAHLQTYGALYAEHDEINTGYAELTLGPTFNLERLNIDDASFGVYGILGGVTLKEDPYLLSGGIGMSLAKLLTPATRLTLRGEFRGESFEDSDLRPTASERSGSRFRGQIGLQHQVTGQLVLFGTIGGEHRDADRDYLSYSEFGINLGGALDFRSPFPSQADPWTLGLAAGYLDRGYDEPDPVFSLTEEEEDEEFFVESSLTVPLRDDWALQATLGYRDVSSNYDLRRFDNVSTSFGVVKRF</sequence>
<reference evidence="1" key="1">
    <citation type="journal article" date="2014" name="Int. J. Syst. Evol. Microbiol.">
        <title>Complete genome sequence of Corynebacterium casei LMG S-19264T (=DSM 44701T), isolated from a smear-ripened cheese.</title>
        <authorList>
            <consortium name="US DOE Joint Genome Institute (JGI-PGF)"/>
            <person name="Walter F."/>
            <person name="Albersmeier A."/>
            <person name="Kalinowski J."/>
            <person name="Ruckert C."/>
        </authorList>
    </citation>
    <scope>NUCLEOTIDE SEQUENCE</scope>
    <source>
        <strain evidence="1">CGMCC 1.15493</strain>
    </source>
</reference>
<protein>
    <recommendedName>
        <fullName evidence="3">Tetratricopeptide repeat protein</fullName>
    </recommendedName>
</protein>